<dbReference type="Pfam" id="PF05015">
    <property type="entry name" value="HigB-like_toxin"/>
    <property type="match status" value="1"/>
</dbReference>
<proteinExistence type="predicted"/>
<sequence>MRYIVNVIKDFYDKESEKLYLTGKTRRLPQNITSTALRKMEQINAATQIEDLKIFPGNRLEQLKGKMKGKYSIRINDQWRIVFNFSNGNAYDVEITDYHKQEDHHVYA</sequence>
<dbReference type="EMBL" id="UOGI01000392">
    <property type="protein sequence ID" value="VAX34780.1"/>
    <property type="molecule type" value="Genomic_DNA"/>
</dbReference>
<dbReference type="SUPFAM" id="SSF143011">
    <property type="entry name" value="RelE-like"/>
    <property type="match status" value="1"/>
</dbReference>
<gene>
    <name evidence="1" type="ORF">MNBD_NITROSPIRAE03-617</name>
</gene>
<dbReference type="InterPro" id="IPR007711">
    <property type="entry name" value="HigB-1"/>
</dbReference>
<dbReference type="PANTHER" id="PTHR40266:SF2">
    <property type="entry name" value="TOXIN HIGB-1"/>
    <property type="match status" value="1"/>
</dbReference>
<name>A0A3B1DIM1_9ZZZZ</name>
<protein>
    <submittedName>
        <fullName evidence="1">Toxin HigB</fullName>
    </submittedName>
</protein>
<dbReference type="InterPro" id="IPR035093">
    <property type="entry name" value="RelE/ParE_toxin_dom_sf"/>
</dbReference>
<dbReference type="Gene3D" id="3.30.2310.20">
    <property type="entry name" value="RelE-like"/>
    <property type="match status" value="1"/>
</dbReference>
<accession>A0A3B1DIM1</accession>
<dbReference type="AlphaFoldDB" id="A0A3B1DIM1"/>
<dbReference type="PANTHER" id="PTHR40266">
    <property type="entry name" value="TOXIN HIGB-1"/>
    <property type="match status" value="1"/>
</dbReference>
<evidence type="ECO:0000313" key="1">
    <source>
        <dbReference type="EMBL" id="VAX34780.1"/>
    </source>
</evidence>
<organism evidence="1">
    <name type="scientific">hydrothermal vent metagenome</name>
    <dbReference type="NCBI Taxonomy" id="652676"/>
    <lineage>
        <taxon>unclassified sequences</taxon>
        <taxon>metagenomes</taxon>
        <taxon>ecological metagenomes</taxon>
    </lineage>
</organism>
<reference evidence="1" key="1">
    <citation type="submission" date="2018-06" db="EMBL/GenBank/DDBJ databases">
        <authorList>
            <person name="Zhirakovskaya E."/>
        </authorList>
    </citation>
    <scope>NUCLEOTIDE SEQUENCE</scope>
</reference>